<accession>A0A5M9JVT6</accession>
<protein>
    <submittedName>
        <fullName evidence="2">Uncharacterized protein</fullName>
    </submittedName>
</protein>
<evidence type="ECO:0000256" key="1">
    <source>
        <dbReference type="SAM" id="MobiDB-lite"/>
    </source>
</evidence>
<dbReference type="Proteomes" id="UP000322873">
    <property type="component" value="Unassembled WGS sequence"/>
</dbReference>
<dbReference type="AlphaFoldDB" id="A0A5M9JVT6"/>
<proteinExistence type="predicted"/>
<organism evidence="2 3">
    <name type="scientific">Monilinia fructicola</name>
    <name type="common">Brown rot fungus</name>
    <name type="synonym">Ciboria fructicola</name>
    <dbReference type="NCBI Taxonomy" id="38448"/>
    <lineage>
        <taxon>Eukaryota</taxon>
        <taxon>Fungi</taxon>
        <taxon>Dikarya</taxon>
        <taxon>Ascomycota</taxon>
        <taxon>Pezizomycotina</taxon>
        <taxon>Leotiomycetes</taxon>
        <taxon>Helotiales</taxon>
        <taxon>Sclerotiniaceae</taxon>
        <taxon>Monilinia</taxon>
    </lineage>
</organism>
<feature type="compositionally biased region" description="Low complexity" evidence="1">
    <location>
        <begin position="81"/>
        <end position="92"/>
    </location>
</feature>
<comment type="caution">
    <text evidence="2">The sequence shown here is derived from an EMBL/GenBank/DDBJ whole genome shotgun (WGS) entry which is preliminary data.</text>
</comment>
<name>A0A5M9JVT6_MONFR</name>
<feature type="region of interest" description="Disordered" evidence="1">
    <location>
        <begin position="1"/>
        <end position="20"/>
    </location>
</feature>
<gene>
    <name evidence="2" type="ORF">EYC84_000315</name>
</gene>
<dbReference type="EMBL" id="VICG01000006">
    <property type="protein sequence ID" value="KAA8570935.1"/>
    <property type="molecule type" value="Genomic_DNA"/>
</dbReference>
<keyword evidence="3" id="KW-1185">Reference proteome</keyword>
<feature type="compositionally biased region" description="Basic and acidic residues" evidence="1">
    <location>
        <begin position="39"/>
        <end position="49"/>
    </location>
</feature>
<reference evidence="2 3" key="1">
    <citation type="submission" date="2019-06" db="EMBL/GenBank/DDBJ databases">
        <title>Genome Sequence of the Brown Rot Fungal Pathogen Monilinia fructicola.</title>
        <authorList>
            <person name="De Miccolis Angelini R.M."/>
            <person name="Landi L."/>
            <person name="Abate D."/>
            <person name="Pollastro S."/>
            <person name="Romanazzi G."/>
            <person name="Faretra F."/>
        </authorList>
    </citation>
    <scope>NUCLEOTIDE SEQUENCE [LARGE SCALE GENOMIC DNA]</scope>
    <source>
        <strain evidence="2 3">Mfrc123</strain>
    </source>
</reference>
<evidence type="ECO:0000313" key="2">
    <source>
        <dbReference type="EMBL" id="KAA8570935.1"/>
    </source>
</evidence>
<sequence>MKDRLNPFVPRAGGTRARYVDSWDGACTHGRAQSPQEIAQHRPPRDPRRKDHTRKNMQRRREEREASRSNNINHAKQAIRTKQTTQTQPNQTKQHRPICETRSCGAGSSRRDVVLDYLSLYTWTMKTNRWSPLPSDVLFPKLLLWGSKSSEQVK</sequence>
<evidence type="ECO:0000313" key="3">
    <source>
        <dbReference type="Proteomes" id="UP000322873"/>
    </source>
</evidence>
<feature type="region of interest" description="Disordered" evidence="1">
    <location>
        <begin position="26"/>
        <end position="105"/>
    </location>
</feature>